<evidence type="ECO:0000313" key="8">
    <source>
        <dbReference type="Proteomes" id="UP000278542"/>
    </source>
</evidence>
<dbReference type="GO" id="GO:0003677">
    <property type="term" value="F:DNA binding"/>
    <property type="evidence" value="ECO:0007669"/>
    <property type="project" value="UniProtKB-KW"/>
</dbReference>
<evidence type="ECO:0000256" key="2">
    <source>
        <dbReference type="ARBA" id="ARBA00022908"/>
    </source>
</evidence>
<proteinExistence type="inferred from homology"/>
<dbReference type="GO" id="GO:0015074">
    <property type="term" value="P:DNA integration"/>
    <property type="evidence" value="ECO:0007669"/>
    <property type="project" value="UniProtKB-KW"/>
</dbReference>
<dbReference type="PANTHER" id="PTHR30629">
    <property type="entry name" value="PROPHAGE INTEGRASE"/>
    <property type="match status" value="1"/>
</dbReference>
<dbReference type="GO" id="GO:0006310">
    <property type="term" value="P:DNA recombination"/>
    <property type="evidence" value="ECO:0007669"/>
    <property type="project" value="UniProtKB-KW"/>
</dbReference>
<dbReference type="InterPro" id="IPR053876">
    <property type="entry name" value="Phage_int_M"/>
</dbReference>
<sequence length="421" mass="48002">MARITTPLTDTQIKTAKPSTKDGKPIDATLSDGNGLYLLVKANGSKIWRFNYYRPVTKVRSLISFGSYPEITLQQARKLRDEARELIKQGIDPQEYKAEQEIKKQIELNNSFYAIAEQWHVFKTNKGLEPITLKKAWRSLENHFFPYIKDIPITEVTAVKAIKALQPLADNNNHETVKRVCRRVNEIMFYAINLGIIDNNPLAKIADAFNSPKVKNQPTISPNELPEFMKALSLARIELQTRCVIEWQLLTLTRPNEAAVAKWEEIDLNNKLWTIPAERMKMDRPHNIPLSPQAMNILSIMSFTKDKSGFIFPTARPPYNKSMSSQTANMAIKRMGYKDKLVAHGLRSLASTALNEQGFNYDVIESALSHVDKNAVRRAYNRAEYEQQKRIMLDWWGDFVEQAGNGNVSISGNKSFKVVNS</sequence>
<accession>A0A495RB23</accession>
<protein>
    <submittedName>
        <fullName evidence="7">Integrase</fullName>
    </submittedName>
</protein>
<dbReference type="OrthoDB" id="9795573at2"/>
<dbReference type="Gene3D" id="1.10.150.130">
    <property type="match status" value="1"/>
</dbReference>
<keyword evidence="4" id="KW-0233">DNA recombination</keyword>
<comment type="caution">
    <text evidence="7">The sequence shown here is derived from an EMBL/GenBank/DDBJ whole genome shotgun (WGS) entry which is preliminary data.</text>
</comment>
<dbReference type="Pfam" id="PF13356">
    <property type="entry name" value="Arm-DNA-bind_3"/>
    <property type="match status" value="1"/>
</dbReference>
<keyword evidence="8" id="KW-1185">Reference proteome</keyword>
<dbReference type="PROSITE" id="PS51898">
    <property type="entry name" value="TYR_RECOMBINASE"/>
    <property type="match status" value="1"/>
</dbReference>
<dbReference type="CDD" id="cd00801">
    <property type="entry name" value="INT_P4_C"/>
    <property type="match status" value="1"/>
</dbReference>
<dbReference type="InterPro" id="IPR025166">
    <property type="entry name" value="Integrase_DNA_bind_dom"/>
</dbReference>
<dbReference type="Gene3D" id="1.10.443.10">
    <property type="entry name" value="Intergrase catalytic core"/>
    <property type="match status" value="1"/>
</dbReference>
<dbReference type="AlphaFoldDB" id="A0A495RB23"/>
<keyword evidence="3" id="KW-0238">DNA-binding</keyword>
<dbReference type="InterPro" id="IPR038488">
    <property type="entry name" value="Integrase_DNA-bd_sf"/>
</dbReference>
<dbReference type="Gene3D" id="3.30.160.390">
    <property type="entry name" value="Integrase, DNA-binding domain"/>
    <property type="match status" value="1"/>
</dbReference>
<dbReference type="RefSeq" id="WP_121145534.1">
    <property type="nucleotide sequence ID" value="NZ_RBWY01000004.1"/>
</dbReference>
<dbReference type="InterPro" id="IPR050808">
    <property type="entry name" value="Phage_Integrase"/>
</dbReference>
<evidence type="ECO:0000256" key="1">
    <source>
        <dbReference type="ARBA" id="ARBA00008857"/>
    </source>
</evidence>
<dbReference type="SUPFAM" id="SSF56349">
    <property type="entry name" value="DNA breaking-rejoining enzymes"/>
    <property type="match status" value="1"/>
</dbReference>
<feature type="region of interest" description="Disordered" evidence="5">
    <location>
        <begin position="1"/>
        <end position="26"/>
    </location>
</feature>
<evidence type="ECO:0000256" key="3">
    <source>
        <dbReference type="ARBA" id="ARBA00023125"/>
    </source>
</evidence>
<keyword evidence="2" id="KW-0229">DNA integration</keyword>
<evidence type="ECO:0000256" key="5">
    <source>
        <dbReference type="SAM" id="MobiDB-lite"/>
    </source>
</evidence>
<reference evidence="7 8" key="1">
    <citation type="submission" date="2018-10" db="EMBL/GenBank/DDBJ databases">
        <title>Genomic Encyclopedia of Type Strains, Phase IV (KMG-IV): sequencing the most valuable type-strain genomes for metagenomic binning, comparative biology and taxonomic classification.</title>
        <authorList>
            <person name="Goeker M."/>
        </authorList>
    </citation>
    <scope>NUCLEOTIDE SEQUENCE [LARGE SCALE GENOMIC DNA]</scope>
    <source>
        <strain evidence="7 8">DSM 22228</strain>
    </source>
</reference>
<dbReference type="InterPro" id="IPR011010">
    <property type="entry name" value="DNA_brk_join_enz"/>
</dbReference>
<dbReference type="InterPro" id="IPR013762">
    <property type="entry name" value="Integrase-like_cat_sf"/>
</dbReference>
<dbReference type="EMBL" id="RBWY01000004">
    <property type="protein sequence ID" value="RKS84682.1"/>
    <property type="molecule type" value="Genomic_DNA"/>
</dbReference>
<dbReference type="Pfam" id="PF00589">
    <property type="entry name" value="Phage_integrase"/>
    <property type="match status" value="1"/>
</dbReference>
<gene>
    <name evidence="7" type="ORF">DES39_1895</name>
</gene>
<dbReference type="InterPro" id="IPR010998">
    <property type="entry name" value="Integrase_recombinase_N"/>
</dbReference>
<evidence type="ECO:0000259" key="6">
    <source>
        <dbReference type="PROSITE" id="PS51898"/>
    </source>
</evidence>
<comment type="similarity">
    <text evidence="1">Belongs to the 'phage' integrase family.</text>
</comment>
<dbReference type="Proteomes" id="UP000278542">
    <property type="component" value="Unassembled WGS sequence"/>
</dbReference>
<name>A0A495RB23_9GAMM</name>
<dbReference type="InterPro" id="IPR002104">
    <property type="entry name" value="Integrase_catalytic"/>
</dbReference>
<feature type="compositionally biased region" description="Polar residues" evidence="5">
    <location>
        <begin position="1"/>
        <end position="18"/>
    </location>
</feature>
<dbReference type="Pfam" id="PF22022">
    <property type="entry name" value="Phage_int_M"/>
    <property type="match status" value="1"/>
</dbReference>
<evidence type="ECO:0000313" key="7">
    <source>
        <dbReference type="EMBL" id="RKS84682.1"/>
    </source>
</evidence>
<evidence type="ECO:0000256" key="4">
    <source>
        <dbReference type="ARBA" id="ARBA00023172"/>
    </source>
</evidence>
<organism evidence="7 8">
    <name type="scientific">Orbus hercynius</name>
    <dbReference type="NCBI Taxonomy" id="593135"/>
    <lineage>
        <taxon>Bacteria</taxon>
        <taxon>Pseudomonadati</taxon>
        <taxon>Pseudomonadota</taxon>
        <taxon>Gammaproteobacteria</taxon>
        <taxon>Orbales</taxon>
        <taxon>Orbaceae</taxon>
        <taxon>Orbus</taxon>
    </lineage>
</organism>
<feature type="domain" description="Tyr recombinase" evidence="6">
    <location>
        <begin position="215"/>
        <end position="393"/>
    </location>
</feature>
<dbReference type="NCBIfam" id="NF007246">
    <property type="entry name" value="PRK09692.1"/>
    <property type="match status" value="1"/>
</dbReference>
<dbReference type="PANTHER" id="PTHR30629:SF6">
    <property type="entry name" value="PROPHAGE INTEGRASE INTA-RELATED"/>
    <property type="match status" value="1"/>
</dbReference>